<dbReference type="SUPFAM" id="SSF53335">
    <property type="entry name" value="S-adenosyl-L-methionine-dependent methyltransferases"/>
    <property type="match status" value="1"/>
</dbReference>
<dbReference type="PANTHER" id="PTHR43861:SF1">
    <property type="entry name" value="TRANS-ACONITATE 2-METHYLTRANSFERASE"/>
    <property type="match status" value="1"/>
</dbReference>
<protein>
    <submittedName>
        <fullName evidence="2">Ubiquinone/menaquinone biosynthesis C-methylase UbiE</fullName>
    </submittedName>
</protein>
<dbReference type="EMBL" id="FPBD01000009">
    <property type="protein sequence ID" value="SFU13157.1"/>
    <property type="molecule type" value="Genomic_DNA"/>
</dbReference>
<keyword evidence="2" id="KW-0830">Ubiquinone</keyword>
<dbReference type="CDD" id="cd02440">
    <property type="entry name" value="AdoMet_MTases"/>
    <property type="match status" value="1"/>
</dbReference>
<dbReference type="PANTHER" id="PTHR43861">
    <property type="entry name" value="TRANS-ACONITATE 2-METHYLTRANSFERASE-RELATED"/>
    <property type="match status" value="1"/>
</dbReference>
<gene>
    <name evidence="2" type="ORF">SAMN05444141_109216</name>
</gene>
<evidence type="ECO:0000259" key="1">
    <source>
        <dbReference type="Pfam" id="PF08241"/>
    </source>
</evidence>
<dbReference type="AlphaFoldDB" id="A0A1I7DNC1"/>
<evidence type="ECO:0000313" key="2">
    <source>
        <dbReference type="EMBL" id="SFU13157.1"/>
    </source>
</evidence>
<dbReference type="InterPro" id="IPR013216">
    <property type="entry name" value="Methyltransf_11"/>
</dbReference>
<accession>A0A1I7DNC1</accession>
<name>A0A1I7DNC1_9HYPH</name>
<dbReference type="Pfam" id="PF08241">
    <property type="entry name" value="Methyltransf_11"/>
    <property type="match status" value="1"/>
</dbReference>
<dbReference type="Gene3D" id="3.40.50.150">
    <property type="entry name" value="Vaccinia Virus protein VP39"/>
    <property type="match status" value="1"/>
</dbReference>
<feature type="domain" description="Methyltransferase type 11" evidence="1">
    <location>
        <begin position="44"/>
        <end position="139"/>
    </location>
</feature>
<dbReference type="RefSeq" id="WP_054783505.1">
    <property type="nucleotide sequence ID" value="NZ_FPBD01000009.1"/>
</dbReference>
<keyword evidence="2" id="KW-0489">Methyltransferase</keyword>
<proteinExistence type="predicted"/>
<dbReference type="GO" id="GO:0008757">
    <property type="term" value="F:S-adenosylmethionine-dependent methyltransferase activity"/>
    <property type="evidence" value="ECO:0007669"/>
    <property type="project" value="InterPro"/>
</dbReference>
<dbReference type="GO" id="GO:0032259">
    <property type="term" value="P:methylation"/>
    <property type="evidence" value="ECO:0007669"/>
    <property type="project" value="UniProtKB-KW"/>
</dbReference>
<sequence length="210" mass="23531">MRDTAGFWDKHAPGYVARPMKDVASYEKAMDRVRSYLTAEQEVLELGCGSGSTAMLLAKHVKHMTASDISGKMIEFGQEKAWNDGIENISFVHTPAGSSVFEGKSYDVVMAYNVVHLIKGPASVLKQVHRMLKPDGLFITKTPCVGDCPFYWRWLINVMRLVGYAPYVNYLKQVQLERMIEQSGFKIVETGNYPSSPMGRFIVARKVQAA</sequence>
<dbReference type="InterPro" id="IPR029063">
    <property type="entry name" value="SAM-dependent_MTases_sf"/>
</dbReference>
<keyword evidence="2" id="KW-0808">Transferase</keyword>
<organism evidence="2 3">
    <name type="scientific">Pseudovibrio denitrificans</name>
    <dbReference type="NCBI Taxonomy" id="258256"/>
    <lineage>
        <taxon>Bacteria</taxon>
        <taxon>Pseudomonadati</taxon>
        <taxon>Pseudomonadota</taxon>
        <taxon>Alphaproteobacteria</taxon>
        <taxon>Hyphomicrobiales</taxon>
        <taxon>Stappiaceae</taxon>
        <taxon>Pseudovibrio</taxon>
    </lineage>
</organism>
<dbReference type="Proteomes" id="UP000183371">
    <property type="component" value="Unassembled WGS sequence"/>
</dbReference>
<reference evidence="3" key="1">
    <citation type="submission" date="2016-10" db="EMBL/GenBank/DDBJ databases">
        <authorList>
            <person name="Varghese N."/>
            <person name="Submissions S."/>
        </authorList>
    </citation>
    <scope>NUCLEOTIDE SEQUENCE [LARGE SCALE GENOMIC DNA]</scope>
    <source>
        <strain evidence="3">DSM 17465</strain>
    </source>
</reference>
<evidence type="ECO:0000313" key="3">
    <source>
        <dbReference type="Proteomes" id="UP000183371"/>
    </source>
</evidence>
<keyword evidence="3" id="KW-1185">Reference proteome</keyword>